<organism evidence="2 4">
    <name type="scientific">Tieghemiomyces parasiticus</name>
    <dbReference type="NCBI Taxonomy" id="78921"/>
    <lineage>
        <taxon>Eukaryota</taxon>
        <taxon>Fungi</taxon>
        <taxon>Fungi incertae sedis</taxon>
        <taxon>Zoopagomycota</taxon>
        <taxon>Kickxellomycotina</taxon>
        <taxon>Dimargaritomycetes</taxon>
        <taxon>Dimargaritales</taxon>
        <taxon>Dimargaritaceae</taxon>
        <taxon>Tieghemiomyces</taxon>
    </lineage>
</organism>
<dbReference type="AlphaFoldDB" id="A0A9W7ZS90"/>
<dbReference type="InterPro" id="IPR009053">
    <property type="entry name" value="Prefoldin"/>
</dbReference>
<evidence type="ECO:0000313" key="4">
    <source>
        <dbReference type="Proteomes" id="UP001150569"/>
    </source>
</evidence>
<protein>
    <recommendedName>
        <fullName evidence="5">Prefoldin subunit 5</fullName>
    </recommendedName>
</protein>
<dbReference type="GO" id="GO:0016592">
    <property type="term" value="C:mediator complex"/>
    <property type="evidence" value="ECO:0007669"/>
    <property type="project" value="TreeGrafter"/>
</dbReference>
<keyword evidence="4" id="KW-1185">Reference proteome</keyword>
<comment type="caution">
    <text evidence="2">The sequence shown here is derived from an EMBL/GenBank/DDBJ whole genome shotgun (WGS) entry which is preliminary data.</text>
</comment>
<dbReference type="OrthoDB" id="433124at2759"/>
<dbReference type="EMBL" id="JANBPT010000939">
    <property type="protein sequence ID" value="KAJ1911373.1"/>
    <property type="molecule type" value="Genomic_DNA"/>
</dbReference>
<evidence type="ECO:0008006" key="5">
    <source>
        <dbReference type="Google" id="ProtNLM"/>
    </source>
</evidence>
<name>A0A9W7ZS90_9FUNG</name>
<accession>A0A9W7ZS90</accession>
<dbReference type="Pfam" id="PF02996">
    <property type="entry name" value="Prefoldin"/>
    <property type="match status" value="1"/>
</dbReference>
<evidence type="ECO:0000313" key="2">
    <source>
        <dbReference type="EMBL" id="KAJ1911373.1"/>
    </source>
</evidence>
<dbReference type="Proteomes" id="UP001150569">
    <property type="component" value="Unassembled WGS sequence"/>
</dbReference>
<proteinExistence type="inferred from homology"/>
<dbReference type="GO" id="GO:0045944">
    <property type="term" value="P:positive regulation of transcription by RNA polymerase II"/>
    <property type="evidence" value="ECO:0007669"/>
    <property type="project" value="TreeGrafter"/>
</dbReference>
<dbReference type="InterPro" id="IPR003994">
    <property type="entry name" value="UXT"/>
</dbReference>
<gene>
    <name evidence="3" type="ORF">IWQ60_004576</name>
    <name evidence="2" type="ORF">IWQ60_010172</name>
</gene>
<evidence type="ECO:0000313" key="3">
    <source>
        <dbReference type="EMBL" id="KAJ1925415.1"/>
    </source>
</evidence>
<dbReference type="GO" id="GO:0000122">
    <property type="term" value="P:negative regulation of transcription by RNA polymerase II"/>
    <property type="evidence" value="ECO:0007669"/>
    <property type="project" value="InterPro"/>
</dbReference>
<dbReference type="PRINTS" id="PR01502">
    <property type="entry name" value="UXTPROTEIN"/>
</dbReference>
<comment type="similarity">
    <text evidence="1">Belongs to the UXT family.</text>
</comment>
<reference evidence="2" key="1">
    <citation type="submission" date="2022-07" db="EMBL/GenBank/DDBJ databases">
        <title>Phylogenomic reconstructions and comparative analyses of Kickxellomycotina fungi.</title>
        <authorList>
            <person name="Reynolds N.K."/>
            <person name="Stajich J.E."/>
            <person name="Barry K."/>
            <person name="Grigoriev I.V."/>
            <person name="Crous P."/>
            <person name="Smith M.E."/>
        </authorList>
    </citation>
    <scope>NUCLEOTIDE SEQUENCE</scope>
    <source>
        <strain evidence="2">RSA 861</strain>
    </source>
</reference>
<evidence type="ECO:0000256" key="1">
    <source>
        <dbReference type="ARBA" id="ARBA00007666"/>
    </source>
</evidence>
<dbReference type="Gene3D" id="1.10.287.370">
    <property type="match status" value="1"/>
</dbReference>
<dbReference type="SUPFAM" id="SSF46579">
    <property type="entry name" value="Prefoldin"/>
    <property type="match status" value="1"/>
</dbReference>
<sequence length="144" mass="16208">MADISAQIAKYEAFVTDQLQPDLATVLADRDAVYERIAEYLKLRNNIEILDRQQLTSLKTQVDLGSNFYVQAHVPDTTYVYVNVGQGFHLQMTHAEALEYIARKDTQLQGQADKLSQKANHIKAQIRTVYLALAEIMQLGAGKP</sequence>
<dbReference type="CDD" id="cd23158">
    <property type="entry name" value="Prefoldin_UXT"/>
    <property type="match status" value="1"/>
</dbReference>
<dbReference type="InterPro" id="IPR004127">
    <property type="entry name" value="Prefoldin_subunit_alpha"/>
</dbReference>
<dbReference type="EMBL" id="JANBPT010000224">
    <property type="protein sequence ID" value="KAJ1925415.1"/>
    <property type="molecule type" value="Genomic_DNA"/>
</dbReference>
<dbReference type="GO" id="GO:0003714">
    <property type="term" value="F:transcription corepressor activity"/>
    <property type="evidence" value="ECO:0007669"/>
    <property type="project" value="InterPro"/>
</dbReference>
<dbReference type="PANTHER" id="PTHR13345:SF9">
    <property type="entry name" value="PROTEIN UXT"/>
    <property type="match status" value="1"/>
</dbReference>
<dbReference type="PANTHER" id="PTHR13345">
    <property type="entry name" value="MEDIATOR OF RNA POLYMERASE II TRANSCRIPTION SUBUNIT 10"/>
    <property type="match status" value="1"/>
</dbReference>